<accession>A0AA40ASM4</accession>
<gene>
    <name evidence="2" type="ORF">B0T21DRAFT_351156</name>
</gene>
<dbReference type="Proteomes" id="UP001172159">
    <property type="component" value="Unassembled WGS sequence"/>
</dbReference>
<name>A0AA40ASM4_9PEZI</name>
<evidence type="ECO:0000313" key="2">
    <source>
        <dbReference type="EMBL" id="KAK0721182.1"/>
    </source>
</evidence>
<comment type="caution">
    <text evidence="2">The sequence shown here is derived from an EMBL/GenBank/DDBJ whole genome shotgun (WGS) entry which is preliminary data.</text>
</comment>
<sequence>MSAKIPKRDKEDAFTLCPDAMKRAKERSDDIRKVMGVKFEDILEKKSKGETDKETSTAAENKTLPPKKLNVGSKQDLPIPSLNPPVSGGTVKPSGLEPAAEEE</sequence>
<evidence type="ECO:0000313" key="3">
    <source>
        <dbReference type="Proteomes" id="UP001172159"/>
    </source>
</evidence>
<dbReference type="EMBL" id="JAUKTV010000012">
    <property type="protein sequence ID" value="KAK0721182.1"/>
    <property type="molecule type" value="Genomic_DNA"/>
</dbReference>
<feature type="region of interest" description="Disordered" evidence="1">
    <location>
        <begin position="45"/>
        <end position="103"/>
    </location>
</feature>
<evidence type="ECO:0000256" key="1">
    <source>
        <dbReference type="SAM" id="MobiDB-lite"/>
    </source>
</evidence>
<protein>
    <submittedName>
        <fullName evidence="2">Uncharacterized protein</fullName>
    </submittedName>
</protein>
<keyword evidence="3" id="KW-1185">Reference proteome</keyword>
<proteinExistence type="predicted"/>
<reference evidence="2" key="1">
    <citation type="submission" date="2023-06" db="EMBL/GenBank/DDBJ databases">
        <title>Genome-scale phylogeny and comparative genomics of the fungal order Sordariales.</title>
        <authorList>
            <consortium name="Lawrence Berkeley National Laboratory"/>
            <person name="Hensen N."/>
            <person name="Bonometti L."/>
            <person name="Westerberg I."/>
            <person name="Brannstrom I.O."/>
            <person name="Guillou S."/>
            <person name="Cros-Aarteil S."/>
            <person name="Calhoun S."/>
            <person name="Haridas S."/>
            <person name="Kuo A."/>
            <person name="Mondo S."/>
            <person name="Pangilinan J."/>
            <person name="Riley R."/>
            <person name="Labutti K."/>
            <person name="Andreopoulos B."/>
            <person name="Lipzen A."/>
            <person name="Chen C."/>
            <person name="Yanf M."/>
            <person name="Daum C."/>
            <person name="Ng V."/>
            <person name="Clum A."/>
            <person name="Steindorff A."/>
            <person name="Ohm R."/>
            <person name="Martin F."/>
            <person name="Silar P."/>
            <person name="Natvig D."/>
            <person name="Lalanne C."/>
            <person name="Gautier V."/>
            <person name="Ament-Velasquez S.L."/>
            <person name="Kruys A."/>
            <person name="Hutchinson M.I."/>
            <person name="Powell A.J."/>
            <person name="Barry K."/>
            <person name="Miller A.N."/>
            <person name="Grigoriev I.V."/>
            <person name="Debuchy R."/>
            <person name="Gladieux P."/>
            <person name="Thoren M.H."/>
            <person name="Johannesson H."/>
        </authorList>
    </citation>
    <scope>NUCLEOTIDE SEQUENCE</scope>
    <source>
        <strain evidence="2">CBS 540.89</strain>
    </source>
</reference>
<dbReference type="AlphaFoldDB" id="A0AA40ASM4"/>
<organism evidence="2 3">
    <name type="scientific">Apiosordaria backusii</name>
    <dbReference type="NCBI Taxonomy" id="314023"/>
    <lineage>
        <taxon>Eukaryota</taxon>
        <taxon>Fungi</taxon>
        <taxon>Dikarya</taxon>
        <taxon>Ascomycota</taxon>
        <taxon>Pezizomycotina</taxon>
        <taxon>Sordariomycetes</taxon>
        <taxon>Sordariomycetidae</taxon>
        <taxon>Sordariales</taxon>
        <taxon>Lasiosphaeriaceae</taxon>
        <taxon>Apiosordaria</taxon>
    </lineage>
</organism>
<feature type="compositionally biased region" description="Basic and acidic residues" evidence="1">
    <location>
        <begin position="45"/>
        <end position="55"/>
    </location>
</feature>